<reference evidence="2 4" key="2">
    <citation type="submission" date="2015-11" db="EMBL/GenBank/DDBJ databases">
        <authorList>
            <person name="Sahl J."/>
            <person name="Wagner D."/>
            <person name="Keim P."/>
        </authorList>
    </citation>
    <scope>NUCLEOTIDE SEQUENCE [LARGE SCALE GENOMIC DNA]</scope>
    <source>
        <strain evidence="2 4">MSMB1157</strain>
    </source>
</reference>
<organism evidence="1 3">
    <name type="scientific">Burkholderia ubonensis</name>
    <dbReference type="NCBI Taxonomy" id="101571"/>
    <lineage>
        <taxon>Bacteria</taxon>
        <taxon>Pseudomonadati</taxon>
        <taxon>Pseudomonadota</taxon>
        <taxon>Betaproteobacteria</taxon>
        <taxon>Burkholderiales</taxon>
        <taxon>Burkholderiaceae</taxon>
        <taxon>Burkholderia</taxon>
        <taxon>Burkholderia cepacia complex</taxon>
    </lineage>
</organism>
<dbReference type="EMBL" id="LPHD01000007">
    <property type="protein sequence ID" value="KWA86265.1"/>
    <property type="molecule type" value="Genomic_DNA"/>
</dbReference>
<dbReference type="InterPro" id="IPR036237">
    <property type="entry name" value="Xyl_isomerase-like_sf"/>
</dbReference>
<evidence type="ECO:0000313" key="1">
    <source>
        <dbReference type="EMBL" id="KWA86265.1"/>
    </source>
</evidence>
<reference evidence="1 3" key="1">
    <citation type="submission" date="2015-11" db="EMBL/GenBank/DDBJ databases">
        <title>Expanding the genomic diversity of Burkholderia species for the development of highly accurate diagnostics.</title>
        <authorList>
            <person name="Sahl J."/>
            <person name="Keim P."/>
            <person name="Wagner D."/>
        </authorList>
    </citation>
    <scope>NUCLEOTIDE SEQUENCE [LARGE SCALE GENOMIC DNA]</scope>
    <source>
        <strain evidence="1 3">MSMB2087WGS</strain>
    </source>
</reference>
<dbReference type="NCBIfam" id="NF003818">
    <property type="entry name" value="PRK05409.1"/>
    <property type="match status" value="1"/>
</dbReference>
<proteinExistence type="predicted"/>
<dbReference type="Gene3D" id="3.20.20.150">
    <property type="entry name" value="Divalent-metal-dependent TIM barrel enzymes"/>
    <property type="match status" value="1"/>
</dbReference>
<comment type="caution">
    <text evidence="1">The sequence shown here is derived from an EMBL/GenBank/DDBJ whole genome shotgun (WGS) entry which is preliminary data.</text>
</comment>
<evidence type="ECO:0000313" key="2">
    <source>
        <dbReference type="EMBL" id="KWZ58768.1"/>
    </source>
</evidence>
<dbReference type="Pfam" id="PF05114">
    <property type="entry name" value="MbnB_TglH_ChrH"/>
    <property type="match status" value="1"/>
</dbReference>
<gene>
    <name evidence="2" type="ORF">WK57_16945</name>
    <name evidence="1" type="ORF">WL29_11005</name>
</gene>
<dbReference type="Proteomes" id="UP000060630">
    <property type="component" value="Unassembled WGS sequence"/>
</dbReference>
<protein>
    <submittedName>
        <fullName evidence="1">Uncharacterized protein</fullName>
    </submittedName>
</protein>
<dbReference type="RefSeq" id="WP_060182878.1">
    <property type="nucleotide sequence ID" value="NZ_LNJU01000002.1"/>
</dbReference>
<dbReference type="InterPro" id="IPR007801">
    <property type="entry name" value="MbnB/TglH/ChrH"/>
</dbReference>
<sequence>MNTQRWHGAGLGLRRELIALLANSIPPEVDFLEIAPENWIGIGGGKGHVLRELAEQVPIVAHGLCLNLGGFAPLDRELIAGVDALMRELRMPFYSEHLSYCADEGCLYDLMPIPFTSDAVGHVARRIRQVQDMLDQRIGVENVSYYAAAPIDEMDEASFLRAVVQEADCLIHLDVNNVFVNSVNHGIDPYAYIASMPSQRIAYYHVAGHLRESESLVIDTHGADVIDSVWGLLEHAYMCHGVRPTLLERDFNFPPLGELLVEVGRIAQTQDVTEGNAHAHAA</sequence>
<name>A0A119HGZ0_9BURK</name>
<dbReference type="PANTHER" id="PTHR42194">
    <property type="entry name" value="UPF0276 PROTEIN HI_1600"/>
    <property type="match status" value="1"/>
</dbReference>
<dbReference type="PANTHER" id="PTHR42194:SF1">
    <property type="entry name" value="UPF0276 PROTEIN HI_1600"/>
    <property type="match status" value="1"/>
</dbReference>
<dbReference type="SUPFAM" id="SSF51658">
    <property type="entry name" value="Xylose isomerase-like"/>
    <property type="match status" value="1"/>
</dbReference>
<accession>A0A119HGZ0</accession>
<dbReference type="AlphaFoldDB" id="A0A119HGZ0"/>
<dbReference type="Proteomes" id="UP000070119">
    <property type="component" value="Unassembled WGS sequence"/>
</dbReference>
<evidence type="ECO:0000313" key="4">
    <source>
        <dbReference type="Proteomes" id="UP000070119"/>
    </source>
</evidence>
<dbReference type="EMBL" id="LNJU01000002">
    <property type="protein sequence ID" value="KWZ58768.1"/>
    <property type="molecule type" value="Genomic_DNA"/>
</dbReference>
<evidence type="ECO:0000313" key="3">
    <source>
        <dbReference type="Proteomes" id="UP000060630"/>
    </source>
</evidence>